<proteinExistence type="predicted"/>
<feature type="transmembrane region" description="Helical" evidence="2">
    <location>
        <begin position="6"/>
        <end position="25"/>
    </location>
</feature>
<organism evidence="3 4">
    <name type="scientific">Treponema vincentii</name>
    <dbReference type="NCBI Taxonomy" id="69710"/>
    <lineage>
        <taxon>Bacteria</taxon>
        <taxon>Pseudomonadati</taxon>
        <taxon>Spirochaetota</taxon>
        <taxon>Spirochaetia</taxon>
        <taxon>Spirochaetales</taxon>
        <taxon>Treponemataceae</taxon>
        <taxon>Treponema</taxon>
    </lineage>
</organism>
<protein>
    <submittedName>
        <fullName evidence="3">Uncharacterized protein</fullName>
    </submittedName>
</protein>
<dbReference type="Proteomes" id="UP000464374">
    <property type="component" value="Chromosome"/>
</dbReference>
<evidence type="ECO:0000256" key="1">
    <source>
        <dbReference type="SAM" id="MobiDB-lite"/>
    </source>
</evidence>
<gene>
    <name evidence="3" type="ORF">GWP43_13430</name>
</gene>
<dbReference type="AlphaFoldDB" id="A0A6P1Y3M8"/>
<dbReference type="KEGG" id="trz:GWP43_13430"/>
<keyword evidence="2" id="KW-0472">Membrane</keyword>
<dbReference type="EMBL" id="CP048020">
    <property type="protein sequence ID" value="QHX44291.1"/>
    <property type="molecule type" value="Genomic_DNA"/>
</dbReference>
<accession>A0A6P1Y3M8</accession>
<feature type="region of interest" description="Disordered" evidence="1">
    <location>
        <begin position="53"/>
        <end position="73"/>
    </location>
</feature>
<dbReference type="RefSeq" id="WP_162664566.1">
    <property type="nucleotide sequence ID" value="NZ_CP048020.1"/>
</dbReference>
<evidence type="ECO:0000313" key="4">
    <source>
        <dbReference type="Proteomes" id="UP000464374"/>
    </source>
</evidence>
<keyword evidence="2" id="KW-1133">Transmembrane helix</keyword>
<reference evidence="3 4" key="1">
    <citation type="submission" date="2020-01" db="EMBL/GenBank/DDBJ databases">
        <title>Complete genome sequence of a human oral phylogroup 1 Treponema sp. strain ATCC 700766, originally isolated from periodontitis dental plaque.</title>
        <authorList>
            <person name="Chan Y."/>
            <person name="Huo Y.-B."/>
            <person name="Yu X.-L."/>
            <person name="Zeng H."/>
            <person name="Leung W.-K."/>
            <person name="Watt R.M."/>
        </authorList>
    </citation>
    <scope>NUCLEOTIDE SEQUENCE [LARGE SCALE GENOMIC DNA]</scope>
    <source>
        <strain evidence="3 4">OMZ 804</strain>
    </source>
</reference>
<keyword evidence="2" id="KW-0812">Transmembrane</keyword>
<name>A0A6P1Y3M8_9SPIR</name>
<feature type="compositionally biased region" description="Basic and acidic residues" evidence="1">
    <location>
        <begin position="53"/>
        <end position="71"/>
    </location>
</feature>
<evidence type="ECO:0000313" key="3">
    <source>
        <dbReference type="EMBL" id="QHX44291.1"/>
    </source>
</evidence>
<evidence type="ECO:0000256" key="2">
    <source>
        <dbReference type="SAM" id="Phobius"/>
    </source>
</evidence>
<sequence>MIPLYIILALLGVIAVLSLLLTIIVKKLKRAKTEVQRLSGAFEAVRKRAERLQEAQDKNKKITEESDEKRQALSATADASLVTRANSLFSDRMHDNKSADDCGH</sequence>